<proteinExistence type="inferred from homology"/>
<reference evidence="5 6" key="1">
    <citation type="submission" date="2024-06" db="EMBL/GenBank/DDBJ databases">
        <title>A chromosome-level genome assembly of beet webworm, Loxostege sticticalis.</title>
        <authorList>
            <person name="Zhang Y."/>
        </authorList>
    </citation>
    <scope>NUCLEOTIDE SEQUENCE [LARGE SCALE GENOMIC DNA]</scope>
    <source>
        <strain evidence="5">AQ028</strain>
        <tissue evidence="5">Male pupae</tissue>
    </source>
</reference>
<feature type="domain" description="Protein HGH1 C-terminal" evidence="4">
    <location>
        <begin position="278"/>
        <end position="330"/>
    </location>
</feature>
<protein>
    <recommendedName>
        <fullName evidence="2">Protein HGH1 homolog</fullName>
    </recommendedName>
</protein>
<comment type="similarity">
    <text evidence="1">Belongs to the HGH1 family.</text>
</comment>
<dbReference type="Pfam" id="PF04063">
    <property type="entry name" value="DUF383"/>
    <property type="match status" value="1"/>
</dbReference>
<dbReference type="Gene3D" id="1.25.10.10">
    <property type="entry name" value="Leucine-rich Repeat Variant"/>
    <property type="match status" value="1"/>
</dbReference>
<accession>A0ABD0S4M6</accession>
<sequence length="360" mass="41351">MAKDPLSEMVEFLKPDSRIDLKHISIDHLVGLSATEKGVTTLLKNEDVMQCIIELTSDKIEEISKNALLVLVNVSASVAGATELLKYRPSNYKNILELLVSYVLNPQKKDADAACMILSNITRLEDELEVCLDSFIPHLNDILNAFVNIDFNKKGSNLHYLAPMFSNLSCSYRVRKWLTEENPHVPLIKLLPFCNYEQSNIRKGGAIGTIRNLSFDTEYHDFLLNPDLDLLTYLLNPLMGNEDYPDEEMDKLPIALQYLPKEKRREVDVDIRKMILETLNKLCTKRTGRELLRENGVYYVLREYHKWEKDPHALLACENVVDILIQKEEEVGAEDLSAIEVPDDMKEKFEKMDEEYLKGV</sequence>
<dbReference type="AlphaFoldDB" id="A0ABD0S4M6"/>
<dbReference type="EMBL" id="JBEDNZ010000030">
    <property type="protein sequence ID" value="KAL0809021.1"/>
    <property type="molecule type" value="Genomic_DNA"/>
</dbReference>
<feature type="domain" description="Protein HGH1 N-terminal" evidence="3">
    <location>
        <begin position="103"/>
        <end position="273"/>
    </location>
</feature>
<dbReference type="PANTHER" id="PTHR13387">
    <property type="entry name" value="PROTEIN HGH1 HOMOLOG"/>
    <property type="match status" value="1"/>
</dbReference>
<evidence type="ECO:0000313" key="5">
    <source>
        <dbReference type="EMBL" id="KAL0809021.1"/>
    </source>
</evidence>
<dbReference type="SUPFAM" id="SSF48371">
    <property type="entry name" value="ARM repeat"/>
    <property type="match status" value="1"/>
</dbReference>
<evidence type="ECO:0000313" key="6">
    <source>
        <dbReference type="Proteomes" id="UP001549921"/>
    </source>
</evidence>
<dbReference type="Proteomes" id="UP001549921">
    <property type="component" value="Unassembled WGS sequence"/>
</dbReference>
<organism evidence="5 6">
    <name type="scientific">Loxostege sticticalis</name>
    <name type="common">Beet webworm moth</name>
    <dbReference type="NCBI Taxonomy" id="481309"/>
    <lineage>
        <taxon>Eukaryota</taxon>
        <taxon>Metazoa</taxon>
        <taxon>Ecdysozoa</taxon>
        <taxon>Arthropoda</taxon>
        <taxon>Hexapoda</taxon>
        <taxon>Insecta</taxon>
        <taxon>Pterygota</taxon>
        <taxon>Neoptera</taxon>
        <taxon>Endopterygota</taxon>
        <taxon>Lepidoptera</taxon>
        <taxon>Glossata</taxon>
        <taxon>Ditrysia</taxon>
        <taxon>Pyraloidea</taxon>
        <taxon>Crambidae</taxon>
        <taxon>Pyraustinae</taxon>
        <taxon>Loxostege</taxon>
    </lineage>
</organism>
<evidence type="ECO:0000256" key="1">
    <source>
        <dbReference type="ARBA" id="ARBA00006712"/>
    </source>
</evidence>
<dbReference type="Pfam" id="PF04064">
    <property type="entry name" value="DUF384"/>
    <property type="match status" value="1"/>
</dbReference>
<dbReference type="InterPro" id="IPR007206">
    <property type="entry name" value="Protein_HGH1_C"/>
</dbReference>
<dbReference type="InterPro" id="IPR016024">
    <property type="entry name" value="ARM-type_fold"/>
</dbReference>
<comment type="caution">
    <text evidence="5">The sequence shown here is derived from an EMBL/GenBank/DDBJ whole genome shotgun (WGS) entry which is preliminary data.</text>
</comment>
<dbReference type="InterPro" id="IPR007205">
    <property type="entry name" value="Protein_HGH1_N"/>
</dbReference>
<evidence type="ECO:0000259" key="3">
    <source>
        <dbReference type="Pfam" id="PF04063"/>
    </source>
</evidence>
<evidence type="ECO:0000259" key="4">
    <source>
        <dbReference type="Pfam" id="PF04064"/>
    </source>
</evidence>
<dbReference type="InterPro" id="IPR039717">
    <property type="entry name" value="Hgh1"/>
</dbReference>
<dbReference type="PANTHER" id="PTHR13387:SF9">
    <property type="entry name" value="PROTEIN HGH1 HOMOLOG"/>
    <property type="match status" value="1"/>
</dbReference>
<dbReference type="InterPro" id="IPR011989">
    <property type="entry name" value="ARM-like"/>
</dbReference>
<evidence type="ECO:0000256" key="2">
    <source>
        <dbReference type="ARBA" id="ARBA00014076"/>
    </source>
</evidence>
<name>A0ABD0S4M6_LOXSC</name>
<gene>
    <name evidence="5" type="ORF">ABMA28_012665</name>
</gene>